<keyword evidence="2" id="KW-1185">Reference proteome</keyword>
<reference evidence="2" key="1">
    <citation type="journal article" date="2019" name="Int. J. Syst. Evol. Microbiol.">
        <title>The Global Catalogue of Microorganisms (GCM) 10K type strain sequencing project: providing services to taxonomists for standard genome sequencing and annotation.</title>
        <authorList>
            <consortium name="The Broad Institute Genomics Platform"/>
            <consortium name="The Broad Institute Genome Sequencing Center for Infectious Disease"/>
            <person name="Wu L."/>
            <person name="Ma J."/>
        </authorList>
    </citation>
    <scope>NUCLEOTIDE SEQUENCE [LARGE SCALE GENOMIC DNA]</scope>
    <source>
        <strain evidence="2">KLKA75</strain>
    </source>
</reference>
<accession>A0ABV9TS37</accession>
<proteinExistence type="predicted"/>
<gene>
    <name evidence="1" type="ORF">ACFPCY_06365</name>
</gene>
<organism evidence="1 2">
    <name type="scientific">Actinomadura gamaensis</name>
    <dbReference type="NCBI Taxonomy" id="1763541"/>
    <lineage>
        <taxon>Bacteria</taxon>
        <taxon>Bacillati</taxon>
        <taxon>Actinomycetota</taxon>
        <taxon>Actinomycetes</taxon>
        <taxon>Streptosporangiales</taxon>
        <taxon>Thermomonosporaceae</taxon>
        <taxon>Actinomadura</taxon>
    </lineage>
</organism>
<evidence type="ECO:0000313" key="1">
    <source>
        <dbReference type="EMBL" id="MFC4906933.1"/>
    </source>
</evidence>
<dbReference type="EMBL" id="JBHSIT010000002">
    <property type="protein sequence ID" value="MFC4906933.1"/>
    <property type="molecule type" value="Genomic_DNA"/>
</dbReference>
<protein>
    <submittedName>
        <fullName evidence="1">Uncharacterized protein</fullName>
    </submittedName>
</protein>
<dbReference type="RefSeq" id="WP_378252673.1">
    <property type="nucleotide sequence ID" value="NZ_JBHSIT010000002.1"/>
</dbReference>
<evidence type="ECO:0000313" key="2">
    <source>
        <dbReference type="Proteomes" id="UP001595872"/>
    </source>
</evidence>
<comment type="caution">
    <text evidence="1">The sequence shown here is derived from an EMBL/GenBank/DDBJ whole genome shotgun (WGS) entry which is preliminary data.</text>
</comment>
<dbReference type="Proteomes" id="UP001595872">
    <property type="component" value="Unassembled WGS sequence"/>
</dbReference>
<name>A0ABV9TS37_9ACTN</name>
<sequence>MATFGELLAVADLHRSKAHEALQQADITTQASHPSSITELGRLTRVLIRYTDRIASGFGLPGDHGAKARGIARRAGTLLHQAGEALDLAGVRTSRDTRLADHLRASSVALGCGLDLLATHLPAPDQGRFPTSVAAVITAPDSAPSLFHLITQHAATAGRIAAEAGPLGGMAGRALLQAAAMTGPVSHPSDAGINAVPLNETAERIPPDENEGREQLLAGIDSSVRRLDASQAAGSVTTWRYLARAATIICDLDRHLLCMLRLRAEALGASDLVDPLWQTIRAMDPLAERWRALARRWLDLTAAHADPETGPAVDAGDLLVRLGRLAYDDPHWKPGHRARPENIDPAVLAPTREEFSTIGLTVIKTLDACNQIAAHHRDALNDVLRIRRLEGTISPAAKRPTEIRKLFMHYPANYNAGRAAITQLIDIMHKVSPEPEAKTALALRIAATPSPALLAGADCPHPLTDGALDGTAFRHFCAARRLDRPHQPGPRL</sequence>